<evidence type="ECO:0000313" key="1">
    <source>
        <dbReference type="EMBL" id="TMM62552.1"/>
    </source>
</evidence>
<organism evidence="1 2">
    <name type="scientific">Pseudomonas protegens</name>
    <dbReference type="NCBI Taxonomy" id="380021"/>
    <lineage>
        <taxon>Bacteria</taxon>
        <taxon>Pseudomonadati</taxon>
        <taxon>Pseudomonadota</taxon>
        <taxon>Gammaproteobacteria</taxon>
        <taxon>Pseudomonadales</taxon>
        <taxon>Pseudomonadaceae</taxon>
        <taxon>Pseudomonas</taxon>
    </lineage>
</organism>
<sequence length="365" mass="40476">MPEPSISRRVVAHCHPGAALHERQTNFNLACWLAEILGWPFDGNWEEALPHIGMYLVPTRTLVGEQRCELGVSGVQDLLGGHVQRDFMASKAISHQLPRRAAYRPAGWNSQFGRQVRQVVLPGLTVFDIADARRIACHYLGPTELRVKQVQASGGTGQTVLRTAQDLEYWLGQLDPDTCRQGLVLEENLHQASTYSVGQVLIDGLLMSYHGHQYQRPNQCGEPVYAGSKLWLARGGYTQLLQRDLDPQVRQAVERARIYDAAATACLPGFFASRRNYDVVQGLDHAGLPRLGVLEQSWRVGGATGAELAALQVFRQQPQVDWVRAETCETDQEQLLPPDAVLLYRGPDEAGGFLLKYAQVQAYGG</sequence>
<dbReference type="InterPro" id="IPR021519">
    <property type="entry name" value="DUF3182"/>
</dbReference>
<dbReference type="RefSeq" id="WP_011063005.1">
    <property type="nucleotide sequence ID" value="NZ_CP022097.2"/>
</dbReference>
<evidence type="ECO:0000313" key="2">
    <source>
        <dbReference type="Proteomes" id="UP000310095"/>
    </source>
</evidence>
<protein>
    <submittedName>
        <fullName evidence="1">DUF3182 family protein</fullName>
    </submittedName>
</protein>
<accession>A0ABY2VE08</accession>
<name>A0ABY2VE08_9PSED</name>
<comment type="caution">
    <text evidence="1">The sequence shown here is derived from an EMBL/GenBank/DDBJ whole genome shotgun (WGS) entry which is preliminary data.</text>
</comment>
<dbReference type="EMBL" id="VAVY01000003">
    <property type="protein sequence ID" value="TMM62552.1"/>
    <property type="molecule type" value="Genomic_DNA"/>
</dbReference>
<dbReference type="SUPFAM" id="SSF56059">
    <property type="entry name" value="Glutathione synthetase ATP-binding domain-like"/>
    <property type="match status" value="1"/>
</dbReference>
<proteinExistence type="predicted"/>
<dbReference type="Proteomes" id="UP000310095">
    <property type="component" value="Unassembled WGS sequence"/>
</dbReference>
<gene>
    <name evidence="1" type="ORF">FEF10_20930</name>
</gene>
<reference evidence="1 2" key="1">
    <citation type="submission" date="2019-05" db="EMBL/GenBank/DDBJ databases">
        <title>Identification and Biocontrol Activity Analysis of Biocontrol Strain PF-1 Based on Genome-wide Data.</title>
        <authorList>
            <person name="Qi J."/>
        </authorList>
    </citation>
    <scope>NUCLEOTIDE SEQUENCE [LARGE SCALE GENOMIC DNA]</scope>
    <source>
        <strain evidence="1 2">PF-1</strain>
    </source>
</reference>
<keyword evidence="2" id="KW-1185">Reference proteome</keyword>
<dbReference type="Pfam" id="PF11379">
    <property type="entry name" value="DUF3182"/>
    <property type="match status" value="1"/>
</dbReference>